<keyword evidence="5 8" id="KW-0812">Transmembrane</keyword>
<comment type="subcellular location">
    <subcellularLocation>
        <location evidence="1">Cell membrane</location>
        <topology evidence="1">Multi-pass membrane protein</topology>
    </subcellularLocation>
</comment>
<proteinExistence type="inferred from homology"/>
<protein>
    <submittedName>
        <fullName evidence="9">BCCT family transporter</fullName>
    </submittedName>
</protein>
<feature type="transmembrane region" description="Helical" evidence="8">
    <location>
        <begin position="231"/>
        <end position="252"/>
    </location>
</feature>
<dbReference type="PANTHER" id="PTHR30047">
    <property type="entry name" value="HIGH-AFFINITY CHOLINE TRANSPORT PROTEIN-RELATED"/>
    <property type="match status" value="1"/>
</dbReference>
<evidence type="ECO:0000256" key="7">
    <source>
        <dbReference type="ARBA" id="ARBA00023136"/>
    </source>
</evidence>
<dbReference type="EMBL" id="JAQIIO010000006">
    <property type="protein sequence ID" value="MDA5094821.1"/>
    <property type="molecule type" value="Genomic_DNA"/>
</dbReference>
<comment type="similarity">
    <text evidence="2">Belongs to the BCCT transporter (TC 2.A.15) family.</text>
</comment>
<feature type="transmembrane region" description="Helical" evidence="8">
    <location>
        <begin position="129"/>
        <end position="148"/>
    </location>
</feature>
<evidence type="ECO:0000313" key="10">
    <source>
        <dbReference type="Proteomes" id="UP001528040"/>
    </source>
</evidence>
<sequence>MRQIDQTEDLQLSESATVITGRKPLWNISNPLRIHTVKRGVYEGFNPIVAVFAKLLVVCMVIFLIMLPEASARILDALKSVTLTMFADWYVYSMALILLSCIVIACLPVSKRLRLGPDGVLPEHSTQSWLTMMFCAGIGIGTLAFAVSEPVSHFQTNPDLLAGTMEPGGAGAVSSAMRFVYLHYGFSAWATYTIVGLALGLACHRYGQPMTMRSGLAVILGKRLEGPVGHIIDVISILAVIAGITTTIVLGLEQICSGLSILTGSRFFADNAGNPPLIALFTALVVSTAVAIASIVSGVERGVKWVSQLGLILFFVVLAMFVFFGGEMRVLGVLADGTIAYLKSFASQAITVYDPKISAASSAQRNWQSDWTIFYWAWWIAFAPFVGMFVARISRGRTLREFILGAMVAPAFLCFIWFAGTGGTALTLELDGTAGGAILSAEHAYRIYETVDIMLSPSVATVFKAVLVLLFLTLIVASASAAIIAIKSIGAGGNKLGETPFHSIIWAFVIAANAGAIMAVGGVGSIRDVMIVSAVPLSMILALMLVSVFVIIFKASRVRLKLGFPNVLS</sequence>
<feature type="transmembrane region" description="Helical" evidence="8">
    <location>
        <begin position="89"/>
        <end position="109"/>
    </location>
</feature>
<feature type="transmembrane region" description="Helical" evidence="8">
    <location>
        <begin position="309"/>
        <end position="326"/>
    </location>
</feature>
<reference evidence="9 10" key="1">
    <citation type="submission" date="2023-01" db="EMBL/GenBank/DDBJ databases">
        <authorList>
            <person name="Yoon J.-W."/>
        </authorList>
    </citation>
    <scope>NUCLEOTIDE SEQUENCE [LARGE SCALE GENOMIC DNA]</scope>
    <source>
        <strain evidence="9 10">KMU-50</strain>
    </source>
</reference>
<gene>
    <name evidence="9" type="ORF">O2N63_12070</name>
</gene>
<feature type="transmembrane region" description="Helical" evidence="8">
    <location>
        <begin position="402"/>
        <end position="420"/>
    </location>
</feature>
<feature type="transmembrane region" description="Helical" evidence="8">
    <location>
        <begin position="529"/>
        <end position="553"/>
    </location>
</feature>
<evidence type="ECO:0000313" key="9">
    <source>
        <dbReference type="EMBL" id="MDA5094821.1"/>
    </source>
</evidence>
<dbReference type="InterPro" id="IPR000060">
    <property type="entry name" value="BCCT_transptr"/>
</dbReference>
<comment type="caution">
    <text evidence="9">The sequence shown here is derived from an EMBL/GenBank/DDBJ whole genome shotgun (WGS) entry which is preliminary data.</text>
</comment>
<feature type="transmembrane region" description="Helical" evidence="8">
    <location>
        <begin position="181"/>
        <end position="203"/>
    </location>
</feature>
<keyword evidence="10" id="KW-1185">Reference proteome</keyword>
<feature type="transmembrane region" description="Helical" evidence="8">
    <location>
        <begin position="277"/>
        <end position="297"/>
    </location>
</feature>
<evidence type="ECO:0000256" key="6">
    <source>
        <dbReference type="ARBA" id="ARBA00022989"/>
    </source>
</evidence>
<evidence type="ECO:0000256" key="4">
    <source>
        <dbReference type="ARBA" id="ARBA00022475"/>
    </source>
</evidence>
<evidence type="ECO:0000256" key="8">
    <source>
        <dbReference type="SAM" id="Phobius"/>
    </source>
</evidence>
<name>A0ABT4W2V9_9RHOB</name>
<dbReference type="Pfam" id="PF02028">
    <property type="entry name" value="BCCT"/>
    <property type="match status" value="1"/>
</dbReference>
<evidence type="ECO:0000256" key="2">
    <source>
        <dbReference type="ARBA" id="ARBA00005658"/>
    </source>
</evidence>
<accession>A0ABT4W2V9</accession>
<dbReference type="PROSITE" id="PS01303">
    <property type="entry name" value="BCCT"/>
    <property type="match status" value="1"/>
</dbReference>
<feature type="transmembrane region" description="Helical" evidence="8">
    <location>
        <begin position="48"/>
        <end position="69"/>
    </location>
</feature>
<keyword evidence="4" id="KW-1003">Cell membrane</keyword>
<evidence type="ECO:0000256" key="1">
    <source>
        <dbReference type="ARBA" id="ARBA00004651"/>
    </source>
</evidence>
<keyword evidence="3" id="KW-0813">Transport</keyword>
<keyword evidence="6 8" id="KW-1133">Transmembrane helix</keyword>
<evidence type="ECO:0000256" key="3">
    <source>
        <dbReference type="ARBA" id="ARBA00022448"/>
    </source>
</evidence>
<evidence type="ECO:0000256" key="5">
    <source>
        <dbReference type="ARBA" id="ARBA00022692"/>
    </source>
</evidence>
<dbReference type="PANTHER" id="PTHR30047:SF7">
    <property type="entry name" value="HIGH-AFFINITY CHOLINE TRANSPORT PROTEIN"/>
    <property type="match status" value="1"/>
</dbReference>
<organism evidence="9 10">
    <name type="scientific">Aliiroseovarius salicola</name>
    <dbReference type="NCBI Taxonomy" id="3009082"/>
    <lineage>
        <taxon>Bacteria</taxon>
        <taxon>Pseudomonadati</taxon>
        <taxon>Pseudomonadota</taxon>
        <taxon>Alphaproteobacteria</taxon>
        <taxon>Rhodobacterales</taxon>
        <taxon>Paracoccaceae</taxon>
        <taxon>Aliiroseovarius</taxon>
    </lineage>
</organism>
<dbReference type="InterPro" id="IPR018093">
    <property type="entry name" value="BCCT_CS"/>
</dbReference>
<feature type="transmembrane region" description="Helical" evidence="8">
    <location>
        <begin position="504"/>
        <end position="523"/>
    </location>
</feature>
<feature type="transmembrane region" description="Helical" evidence="8">
    <location>
        <begin position="373"/>
        <end position="390"/>
    </location>
</feature>
<dbReference type="RefSeq" id="WP_271054529.1">
    <property type="nucleotide sequence ID" value="NZ_JAQIIO010000006.1"/>
</dbReference>
<keyword evidence="7 8" id="KW-0472">Membrane</keyword>
<feature type="transmembrane region" description="Helical" evidence="8">
    <location>
        <begin position="462"/>
        <end position="484"/>
    </location>
</feature>
<dbReference type="Proteomes" id="UP001528040">
    <property type="component" value="Unassembled WGS sequence"/>
</dbReference>